<protein>
    <recommendedName>
        <fullName evidence="12">RING-type domain-containing protein</fullName>
    </recommendedName>
</protein>
<dbReference type="InterPro" id="IPR001841">
    <property type="entry name" value="Znf_RING"/>
</dbReference>
<dbReference type="GO" id="GO:0006511">
    <property type="term" value="P:ubiquitin-dependent protein catabolic process"/>
    <property type="evidence" value="ECO:0007669"/>
    <property type="project" value="TreeGrafter"/>
</dbReference>
<evidence type="ECO:0000313" key="10">
    <source>
        <dbReference type="EnsemblMetazoa" id="CapteP201428"/>
    </source>
</evidence>
<dbReference type="AlphaFoldDB" id="R7VKU3"/>
<dbReference type="PROSITE" id="PS51282">
    <property type="entry name" value="DWNN"/>
    <property type="match status" value="1"/>
</dbReference>
<dbReference type="OMA" id="QSGHAYD"/>
<keyword evidence="2" id="KW-0479">Metal-binding</keyword>
<organism evidence="9">
    <name type="scientific">Capitella teleta</name>
    <name type="common">Polychaete worm</name>
    <dbReference type="NCBI Taxonomy" id="283909"/>
    <lineage>
        <taxon>Eukaryota</taxon>
        <taxon>Metazoa</taxon>
        <taxon>Spiralia</taxon>
        <taxon>Lophotrochozoa</taxon>
        <taxon>Annelida</taxon>
        <taxon>Polychaeta</taxon>
        <taxon>Sedentaria</taxon>
        <taxon>Scolecida</taxon>
        <taxon>Capitellidae</taxon>
        <taxon>Capitella</taxon>
    </lineage>
</organism>
<dbReference type="SMART" id="SM00184">
    <property type="entry name" value="RING"/>
    <property type="match status" value="1"/>
</dbReference>
<dbReference type="CDD" id="cd16620">
    <property type="entry name" value="vRING-HC-C4C4_RBBP6"/>
    <property type="match status" value="1"/>
</dbReference>
<dbReference type="HOGENOM" id="CLU_903842_0_0_1"/>
<dbReference type="SMART" id="SM01180">
    <property type="entry name" value="DWNN"/>
    <property type="match status" value="1"/>
</dbReference>
<sequence>MPTIFYRFSSLKQDGTSTFNFESSRITLWQFKDAITEKVKSAKKHKLSGFEIRVFCAQTKKEFTDDNEVMKNQCSVILKRFPLIDKENINPFRPRREAVDPNVRLSVEQLKNAGDLAVANASEEDKVAAMMHQSTEAFGPANWERAPPFGYICGKGGHWNYRCWHKPKGNDQVRRGAGIPRSQLELAKDPAESGALLMDDGTFMVPKLAKEAYKTGKKELPPFLPQPPKMEVKKELPEEFKCPICREMLKEAAIIRCCGYSFCDDCIRDALLDSEHHTCPQCGAAGQSPDALVANKTLRKMVDNHENGTGWRSVVAKISASLDKAQPPAIKRQRLHGNVAYKKM</sequence>
<evidence type="ECO:0000256" key="6">
    <source>
        <dbReference type="PROSITE-ProRule" id="PRU00175"/>
    </source>
</evidence>
<evidence type="ECO:0000259" key="8">
    <source>
        <dbReference type="PROSITE" id="PS51282"/>
    </source>
</evidence>
<dbReference type="OrthoDB" id="106784at2759"/>
<evidence type="ECO:0000313" key="9">
    <source>
        <dbReference type="EMBL" id="ELU17075.1"/>
    </source>
</evidence>
<reference evidence="11" key="1">
    <citation type="submission" date="2012-12" db="EMBL/GenBank/DDBJ databases">
        <authorList>
            <person name="Hellsten U."/>
            <person name="Grimwood J."/>
            <person name="Chapman J.A."/>
            <person name="Shapiro H."/>
            <person name="Aerts A."/>
            <person name="Otillar R.P."/>
            <person name="Terry A.Y."/>
            <person name="Boore J.L."/>
            <person name="Simakov O."/>
            <person name="Marletaz F."/>
            <person name="Cho S.-J."/>
            <person name="Edsinger-Gonzales E."/>
            <person name="Havlak P."/>
            <person name="Kuo D.-H."/>
            <person name="Larsson T."/>
            <person name="Lv J."/>
            <person name="Arendt D."/>
            <person name="Savage R."/>
            <person name="Osoegawa K."/>
            <person name="de Jong P."/>
            <person name="Lindberg D.R."/>
            <person name="Seaver E.C."/>
            <person name="Weisblat D.A."/>
            <person name="Putnam N.H."/>
            <person name="Grigoriev I.V."/>
            <person name="Rokhsar D.S."/>
        </authorList>
    </citation>
    <scope>NUCLEOTIDE SEQUENCE</scope>
    <source>
        <strain evidence="11">I ESC-2004</strain>
    </source>
</reference>
<dbReference type="Gene3D" id="3.30.40.10">
    <property type="entry name" value="Zinc/RING finger domain, C3HC4 (zinc finger)"/>
    <property type="match status" value="1"/>
</dbReference>
<evidence type="ECO:0008006" key="12">
    <source>
        <dbReference type="Google" id="ProtNLM"/>
    </source>
</evidence>
<dbReference type="GO" id="GO:0006397">
    <property type="term" value="P:mRNA processing"/>
    <property type="evidence" value="ECO:0007669"/>
    <property type="project" value="InterPro"/>
</dbReference>
<evidence type="ECO:0000313" key="11">
    <source>
        <dbReference type="Proteomes" id="UP000014760"/>
    </source>
</evidence>
<comment type="subcellular location">
    <subcellularLocation>
        <location evidence="1">Nucleus</location>
    </subcellularLocation>
</comment>
<reference evidence="9 11" key="2">
    <citation type="journal article" date="2013" name="Nature">
        <title>Insights into bilaterian evolution from three spiralian genomes.</title>
        <authorList>
            <person name="Simakov O."/>
            <person name="Marletaz F."/>
            <person name="Cho S.J."/>
            <person name="Edsinger-Gonzales E."/>
            <person name="Havlak P."/>
            <person name="Hellsten U."/>
            <person name="Kuo D.H."/>
            <person name="Larsson T."/>
            <person name="Lv J."/>
            <person name="Arendt D."/>
            <person name="Savage R."/>
            <person name="Osoegawa K."/>
            <person name="de Jong P."/>
            <person name="Grimwood J."/>
            <person name="Chapman J.A."/>
            <person name="Shapiro H."/>
            <person name="Aerts A."/>
            <person name="Otillar R.P."/>
            <person name="Terry A.Y."/>
            <person name="Boore J.L."/>
            <person name="Grigoriev I.V."/>
            <person name="Lindberg D.R."/>
            <person name="Seaver E.C."/>
            <person name="Weisblat D.A."/>
            <person name="Putnam N.H."/>
            <person name="Rokhsar D.S."/>
        </authorList>
    </citation>
    <scope>NUCLEOTIDE SEQUENCE</scope>
    <source>
        <strain evidence="9 11">I ESC-2004</strain>
    </source>
</reference>
<dbReference type="Proteomes" id="UP000014760">
    <property type="component" value="Unassembled WGS sequence"/>
</dbReference>
<evidence type="ECO:0000256" key="4">
    <source>
        <dbReference type="ARBA" id="ARBA00022833"/>
    </source>
</evidence>
<dbReference type="InterPro" id="IPR033489">
    <property type="entry name" value="RBBP6"/>
</dbReference>
<reference evidence="10" key="3">
    <citation type="submission" date="2015-06" db="UniProtKB">
        <authorList>
            <consortium name="EnsemblMetazoa"/>
        </authorList>
    </citation>
    <scope>IDENTIFICATION</scope>
</reference>
<dbReference type="EMBL" id="KB292714">
    <property type="protein sequence ID" value="ELU17075.1"/>
    <property type="molecule type" value="Genomic_DNA"/>
</dbReference>
<feature type="domain" description="DWNN" evidence="8">
    <location>
        <begin position="4"/>
        <end position="82"/>
    </location>
</feature>
<dbReference type="InterPro" id="IPR014891">
    <property type="entry name" value="DWNN_domain"/>
</dbReference>
<dbReference type="PANTHER" id="PTHR15439">
    <property type="entry name" value="RETINOBLASTOMA-BINDING PROTEIN 6"/>
    <property type="match status" value="1"/>
</dbReference>
<dbReference type="PROSITE" id="PS50089">
    <property type="entry name" value="ZF_RING_2"/>
    <property type="match status" value="1"/>
</dbReference>
<keyword evidence="5" id="KW-0539">Nucleus</keyword>
<accession>R7VKU3</accession>
<dbReference type="EnsemblMetazoa" id="CapteT201428">
    <property type="protein sequence ID" value="CapteP201428"/>
    <property type="gene ID" value="CapteG201428"/>
</dbReference>
<dbReference type="PANTHER" id="PTHR15439:SF0">
    <property type="entry name" value="CELL DIVISION CYCLE AND APOPTOSIS REGULATOR PROTEIN 1-RELATED"/>
    <property type="match status" value="1"/>
</dbReference>
<dbReference type="SUPFAM" id="SSF57850">
    <property type="entry name" value="RING/U-box"/>
    <property type="match status" value="1"/>
</dbReference>
<dbReference type="GO" id="GO:0016567">
    <property type="term" value="P:protein ubiquitination"/>
    <property type="evidence" value="ECO:0007669"/>
    <property type="project" value="InterPro"/>
</dbReference>
<name>R7VKU3_CAPTE</name>
<dbReference type="EMBL" id="AMQN01036118">
    <property type="status" value="NOT_ANNOTATED_CDS"/>
    <property type="molecule type" value="Genomic_DNA"/>
</dbReference>
<dbReference type="Gene3D" id="3.10.20.90">
    <property type="entry name" value="Phosphatidylinositol 3-kinase Catalytic Subunit, Chain A, domain 1"/>
    <property type="match status" value="1"/>
</dbReference>
<keyword evidence="4" id="KW-0862">Zinc</keyword>
<keyword evidence="3 6" id="KW-0863">Zinc-finger</keyword>
<gene>
    <name evidence="9" type="ORF">CAPTEDRAFT_201428</name>
</gene>
<dbReference type="Pfam" id="PF13923">
    <property type="entry name" value="zf-C3HC4_2"/>
    <property type="match status" value="1"/>
</dbReference>
<dbReference type="GO" id="GO:0061630">
    <property type="term" value="F:ubiquitin protein ligase activity"/>
    <property type="evidence" value="ECO:0007669"/>
    <property type="project" value="InterPro"/>
</dbReference>
<evidence type="ECO:0000256" key="3">
    <source>
        <dbReference type="ARBA" id="ARBA00022771"/>
    </source>
</evidence>
<evidence type="ECO:0000259" key="7">
    <source>
        <dbReference type="PROSITE" id="PS50089"/>
    </source>
</evidence>
<feature type="domain" description="RING-type" evidence="7">
    <location>
        <begin position="242"/>
        <end position="282"/>
    </location>
</feature>
<keyword evidence="11" id="KW-1185">Reference proteome</keyword>
<dbReference type="GO" id="GO:0005634">
    <property type="term" value="C:nucleus"/>
    <property type="evidence" value="ECO:0007669"/>
    <property type="project" value="UniProtKB-SubCell"/>
</dbReference>
<dbReference type="Pfam" id="PF08783">
    <property type="entry name" value="DWNN"/>
    <property type="match status" value="1"/>
</dbReference>
<evidence type="ECO:0000256" key="1">
    <source>
        <dbReference type="ARBA" id="ARBA00004123"/>
    </source>
</evidence>
<dbReference type="GO" id="GO:0008270">
    <property type="term" value="F:zinc ion binding"/>
    <property type="evidence" value="ECO:0007669"/>
    <property type="project" value="UniProtKB-KW"/>
</dbReference>
<dbReference type="STRING" id="283909.R7VKU3"/>
<evidence type="ECO:0000256" key="2">
    <source>
        <dbReference type="ARBA" id="ARBA00022723"/>
    </source>
</evidence>
<evidence type="ECO:0000256" key="5">
    <source>
        <dbReference type="ARBA" id="ARBA00023242"/>
    </source>
</evidence>
<proteinExistence type="predicted"/>
<dbReference type="InterPro" id="IPR013083">
    <property type="entry name" value="Znf_RING/FYVE/PHD"/>
</dbReference>